<feature type="non-terminal residue" evidence="1">
    <location>
        <position position="130"/>
    </location>
</feature>
<keyword evidence="2" id="KW-1185">Reference proteome</keyword>
<evidence type="ECO:0000313" key="1">
    <source>
        <dbReference type="EMBL" id="GMT29312.1"/>
    </source>
</evidence>
<sequence>IRIDNVGDFYDYGVLVGFYALSDRSIVIVDYQPNTQTLCQRLVNVDIEKGISSCIDVTPSTLNLSSRDTPHMELTGHQQWFLPLRLLPLNALFILPIHFQQDRTRRLPISSLQQKHMYNFTCLIVAQFPI</sequence>
<dbReference type="Proteomes" id="UP001432322">
    <property type="component" value="Unassembled WGS sequence"/>
</dbReference>
<protein>
    <submittedName>
        <fullName evidence="1">Uncharacterized protein</fullName>
    </submittedName>
</protein>
<name>A0AAV5WE66_9BILA</name>
<evidence type="ECO:0000313" key="2">
    <source>
        <dbReference type="Proteomes" id="UP001432322"/>
    </source>
</evidence>
<proteinExistence type="predicted"/>
<comment type="caution">
    <text evidence="1">The sequence shown here is derived from an EMBL/GenBank/DDBJ whole genome shotgun (WGS) entry which is preliminary data.</text>
</comment>
<dbReference type="EMBL" id="BTSY01000005">
    <property type="protein sequence ID" value="GMT29312.1"/>
    <property type="molecule type" value="Genomic_DNA"/>
</dbReference>
<feature type="non-terminal residue" evidence="1">
    <location>
        <position position="1"/>
    </location>
</feature>
<dbReference type="AlphaFoldDB" id="A0AAV5WE66"/>
<reference evidence="1" key="1">
    <citation type="submission" date="2023-10" db="EMBL/GenBank/DDBJ databases">
        <title>Genome assembly of Pristionchus species.</title>
        <authorList>
            <person name="Yoshida K."/>
            <person name="Sommer R.J."/>
        </authorList>
    </citation>
    <scope>NUCLEOTIDE SEQUENCE</scope>
    <source>
        <strain evidence="1">RS5133</strain>
    </source>
</reference>
<organism evidence="1 2">
    <name type="scientific">Pristionchus fissidentatus</name>
    <dbReference type="NCBI Taxonomy" id="1538716"/>
    <lineage>
        <taxon>Eukaryota</taxon>
        <taxon>Metazoa</taxon>
        <taxon>Ecdysozoa</taxon>
        <taxon>Nematoda</taxon>
        <taxon>Chromadorea</taxon>
        <taxon>Rhabditida</taxon>
        <taxon>Rhabditina</taxon>
        <taxon>Diplogasteromorpha</taxon>
        <taxon>Diplogasteroidea</taxon>
        <taxon>Neodiplogasteridae</taxon>
        <taxon>Pristionchus</taxon>
    </lineage>
</organism>
<accession>A0AAV5WE66</accession>
<gene>
    <name evidence="1" type="ORF">PFISCL1PPCAC_20609</name>
</gene>